<evidence type="ECO:0000256" key="3">
    <source>
        <dbReference type="ARBA" id="ARBA00022837"/>
    </source>
</evidence>
<dbReference type="InterPro" id="IPR011049">
    <property type="entry name" value="Serralysin-like_metalloprot_C"/>
</dbReference>
<feature type="non-terminal residue" evidence="6">
    <location>
        <position position="859"/>
    </location>
</feature>
<dbReference type="AlphaFoldDB" id="A0A1H0XHN2"/>
<evidence type="ECO:0000313" key="6">
    <source>
        <dbReference type="EMBL" id="SDQ02106.1"/>
    </source>
</evidence>
<dbReference type="InterPro" id="IPR010566">
    <property type="entry name" value="Haemolys_ca-bd"/>
</dbReference>
<dbReference type="InterPro" id="IPR001343">
    <property type="entry name" value="Hemolysn_Ca-bd"/>
</dbReference>
<protein>
    <submittedName>
        <fullName evidence="6">Hemolysin-type calcium-binding repeat-containing protein</fullName>
    </submittedName>
</protein>
<name>A0A1H0XHN2_9GAMM</name>
<evidence type="ECO:0000256" key="1">
    <source>
        <dbReference type="ARBA" id="ARBA00004613"/>
    </source>
</evidence>
<dbReference type="EMBL" id="FNJJ01000017">
    <property type="protein sequence ID" value="SDQ02106.1"/>
    <property type="molecule type" value="Genomic_DNA"/>
</dbReference>
<gene>
    <name evidence="6" type="ORF">SAMN05216213_1171</name>
</gene>
<dbReference type="PANTHER" id="PTHR38340:SF1">
    <property type="entry name" value="S-LAYER PROTEIN"/>
    <property type="match status" value="1"/>
</dbReference>
<comment type="subcellular location">
    <subcellularLocation>
        <location evidence="1">Secreted</location>
    </subcellularLocation>
</comment>
<keyword evidence="2" id="KW-0964">Secreted</keyword>
<dbReference type="GeneID" id="300934363"/>
<dbReference type="InterPro" id="IPR050557">
    <property type="entry name" value="RTX_toxin/Mannuronan_C5-epim"/>
</dbReference>
<reference evidence="7" key="1">
    <citation type="submission" date="2016-10" db="EMBL/GenBank/DDBJ databases">
        <authorList>
            <person name="Varghese N."/>
            <person name="Submissions S."/>
        </authorList>
    </citation>
    <scope>NUCLEOTIDE SEQUENCE [LARGE SCALE GENOMIC DNA]</scope>
    <source>
        <strain evidence="7">JCM 18416</strain>
    </source>
</reference>
<dbReference type="RefSeq" id="WP_139205581.1">
    <property type="nucleotide sequence ID" value="NZ_FNJJ01000017.1"/>
</dbReference>
<evidence type="ECO:0000313" key="7">
    <source>
        <dbReference type="Proteomes" id="UP000199460"/>
    </source>
</evidence>
<dbReference type="PANTHER" id="PTHR38340">
    <property type="entry name" value="S-LAYER PROTEIN"/>
    <property type="match status" value="1"/>
</dbReference>
<dbReference type="Pfam" id="PF00353">
    <property type="entry name" value="HemolysinCabind"/>
    <property type="match status" value="4"/>
</dbReference>
<feature type="domain" description="Haemolysin-type calcium binding-related" evidence="5">
    <location>
        <begin position="733"/>
        <end position="776"/>
    </location>
</feature>
<keyword evidence="3" id="KW-0106">Calcium</keyword>
<dbReference type="Proteomes" id="UP000199460">
    <property type="component" value="Unassembled WGS sequence"/>
</dbReference>
<feature type="region of interest" description="Disordered" evidence="4">
    <location>
        <begin position="383"/>
        <end position="409"/>
    </location>
</feature>
<accession>A0A1H0XHN2</accession>
<evidence type="ECO:0000256" key="4">
    <source>
        <dbReference type="SAM" id="MobiDB-lite"/>
    </source>
</evidence>
<dbReference type="Pfam" id="PF06594">
    <property type="entry name" value="HCBP_related"/>
    <property type="match status" value="1"/>
</dbReference>
<dbReference type="InterPro" id="IPR018511">
    <property type="entry name" value="Hemolysin-typ_Ca-bd_CS"/>
</dbReference>
<dbReference type="GO" id="GO:0005509">
    <property type="term" value="F:calcium ion binding"/>
    <property type="evidence" value="ECO:0007669"/>
    <property type="project" value="InterPro"/>
</dbReference>
<dbReference type="Gene3D" id="2.150.10.10">
    <property type="entry name" value="Serralysin-like metalloprotease, C-terminal"/>
    <property type="match status" value="4"/>
</dbReference>
<dbReference type="GO" id="GO:0005576">
    <property type="term" value="C:extracellular region"/>
    <property type="evidence" value="ECO:0007669"/>
    <property type="project" value="UniProtKB-SubCell"/>
</dbReference>
<evidence type="ECO:0000259" key="5">
    <source>
        <dbReference type="Pfam" id="PF06594"/>
    </source>
</evidence>
<dbReference type="OrthoDB" id="1676884at2"/>
<proteinExistence type="predicted"/>
<sequence>MSQQNTNAEPHVDYRNKYATDSVTNALKAAYTAWKSGGEPWSPDNQEGARETAEQLLGGDVNLKPVFNSINAHNQALRDALAYDRHISPDTNTNLNLANRTASPIVLDLDGDGIETFGAEGRVLFDHDGDGDKHGSGWVGSDDGLLVLDRNGNGTIDSGLELFGENTLLANGQKARDGFEAMKAVDANGDGKLDAGDAVWSDLRVWRDLNSDGISQGGELFTLDELGIKSINTESDGKRLNLGNNNHIDGFSTFEWEENRGGGTGVSGDVYFENNPFYREFGDRIEIPAELADAPNMYGSGAVRDLREAAATSNNLKNILGEYSVAGSRQEQQVLLDKLISAWADSADFRTFDERISDLADGKIYDIKFAYSWEIDRAPLLSSGSTSGGGTGSGSIAPGEIQQAPSPTAEQLRRKELLEMVRVLEVFNGQYFFDFKPTNDDGKDGEISISFAAGSQGRSGSAGGGSIAFGSTYYLTEEGFSFGPNQEKYIRAAYEALVSSVYEGLLLQTRLKPYLDAVSIALSEEGATVDFSGALGKLAQVHTENPVKGVVDLLEFGSAVAGTIGWASNEVAIAGEWVRQLNAVQIEDLQKQLGASSTVIIDSSTNSTLTGGDHTDFLFGEAGNDFLTGNGGSDFLDGGAGDDRLYGNDGNDVIFGGAGADRLYGGNGNDVLDGGTGNDTLSGDAGSDTYRFSRGWGQDTINNYDTGTNKVDAIVFADDITPDDIVITRSSTNLILSLKGSTDKITVTSYFNSDGTSAYKLEEIRFANGTTWTIDQVKVMSIQSTDGNDTLTGYATDDTISGGLGNDYLYGQDGDDVLDGGAGDDRLYGENGNDTLIGGAGNDILDGGNGNDLLLGGEG</sequence>
<organism evidence="6 7">
    <name type="scientific">Ectopseudomonas guguanensis</name>
    <dbReference type="NCBI Taxonomy" id="1198456"/>
    <lineage>
        <taxon>Bacteria</taxon>
        <taxon>Pseudomonadati</taxon>
        <taxon>Pseudomonadota</taxon>
        <taxon>Gammaproteobacteria</taxon>
        <taxon>Pseudomonadales</taxon>
        <taxon>Pseudomonadaceae</taxon>
        <taxon>Ectopseudomonas</taxon>
    </lineage>
</organism>
<dbReference type="PROSITE" id="PS00330">
    <property type="entry name" value="HEMOLYSIN_CALCIUM"/>
    <property type="match status" value="5"/>
</dbReference>
<dbReference type="PRINTS" id="PR00313">
    <property type="entry name" value="CABNDNGRPT"/>
</dbReference>
<keyword evidence="7" id="KW-1185">Reference proteome</keyword>
<evidence type="ECO:0000256" key="2">
    <source>
        <dbReference type="ARBA" id="ARBA00022525"/>
    </source>
</evidence>
<dbReference type="SUPFAM" id="SSF51120">
    <property type="entry name" value="beta-Roll"/>
    <property type="match status" value="2"/>
</dbReference>